<organism evidence="1 2">
    <name type="scientific">Gimesia fumaroli</name>
    <dbReference type="NCBI Taxonomy" id="2527976"/>
    <lineage>
        <taxon>Bacteria</taxon>
        <taxon>Pseudomonadati</taxon>
        <taxon>Planctomycetota</taxon>
        <taxon>Planctomycetia</taxon>
        <taxon>Planctomycetales</taxon>
        <taxon>Planctomycetaceae</taxon>
        <taxon>Gimesia</taxon>
    </lineage>
</organism>
<name>A0A518IFA3_9PLAN</name>
<dbReference type="AlphaFoldDB" id="A0A518IFA3"/>
<dbReference type="KEGG" id="gfm:Enr17x_37960"/>
<evidence type="ECO:0000313" key="2">
    <source>
        <dbReference type="Proteomes" id="UP000318313"/>
    </source>
</evidence>
<gene>
    <name evidence="1" type="ORF">Enr17x_37960</name>
</gene>
<dbReference type="Proteomes" id="UP000318313">
    <property type="component" value="Chromosome"/>
</dbReference>
<proteinExistence type="predicted"/>
<evidence type="ECO:0000313" key="1">
    <source>
        <dbReference type="EMBL" id="QDV51738.1"/>
    </source>
</evidence>
<accession>A0A518IFA3</accession>
<protein>
    <submittedName>
        <fullName evidence="1">Uncharacterized protein</fullName>
    </submittedName>
</protein>
<keyword evidence="2" id="KW-1185">Reference proteome</keyword>
<sequence length="36" mass="4206">MHEERTKKEFTSSQIFYCQSCKKTNSEAAKYAFLGL</sequence>
<reference evidence="1 2" key="1">
    <citation type="submission" date="2019-03" db="EMBL/GenBank/DDBJ databases">
        <title>Deep-cultivation of Planctomycetes and their phenomic and genomic characterization uncovers novel biology.</title>
        <authorList>
            <person name="Wiegand S."/>
            <person name="Jogler M."/>
            <person name="Boedeker C."/>
            <person name="Pinto D."/>
            <person name="Vollmers J."/>
            <person name="Rivas-Marin E."/>
            <person name="Kohn T."/>
            <person name="Peeters S.H."/>
            <person name="Heuer A."/>
            <person name="Rast P."/>
            <person name="Oberbeckmann S."/>
            <person name="Bunk B."/>
            <person name="Jeske O."/>
            <person name="Meyerdierks A."/>
            <person name="Storesund J.E."/>
            <person name="Kallscheuer N."/>
            <person name="Luecker S."/>
            <person name="Lage O.M."/>
            <person name="Pohl T."/>
            <person name="Merkel B.J."/>
            <person name="Hornburger P."/>
            <person name="Mueller R.-W."/>
            <person name="Bruemmer F."/>
            <person name="Labrenz M."/>
            <person name="Spormann A.M."/>
            <person name="Op den Camp H."/>
            <person name="Overmann J."/>
            <person name="Amann R."/>
            <person name="Jetten M.S.M."/>
            <person name="Mascher T."/>
            <person name="Medema M.H."/>
            <person name="Devos D.P."/>
            <person name="Kaster A.-K."/>
            <person name="Ovreas L."/>
            <person name="Rohde M."/>
            <person name="Galperin M.Y."/>
            <person name="Jogler C."/>
        </authorList>
    </citation>
    <scope>NUCLEOTIDE SEQUENCE [LARGE SCALE GENOMIC DNA]</scope>
    <source>
        <strain evidence="1 2">Enr17</strain>
    </source>
</reference>
<dbReference type="EMBL" id="CP037452">
    <property type="protein sequence ID" value="QDV51738.1"/>
    <property type="molecule type" value="Genomic_DNA"/>
</dbReference>